<gene>
    <name evidence="2" type="ORF">C5167_050113</name>
</gene>
<dbReference type="OMA" id="IMESEYV"/>
<name>A0A4Y7KMQ3_PAPSO</name>
<accession>A0A4Y7KMQ3</accession>
<feature type="region of interest" description="Disordered" evidence="1">
    <location>
        <begin position="146"/>
        <end position="166"/>
    </location>
</feature>
<evidence type="ECO:0000313" key="2">
    <source>
        <dbReference type="EMBL" id="RZC74634.1"/>
    </source>
</evidence>
<feature type="compositionally biased region" description="Polar residues" evidence="1">
    <location>
        <begin position="411"/>
        <end position="422"/>
    </location>
</feature>
<reference evidence="2 3" key="1">
    <citation type="journal article" date="2018" name="Science">
        <title>The opium poppy genome and morphinan production.</title>
        <authorList>
            <person name="Guo L."/>
            <person name="Winzer T."/>
            <person name="Yang X."/>
            <person name="Li Y."/>
            <person name="Ning Z."/>
            <person name="He Z."/>
            <person name="Teodor R."/>
            <person name="Lu Y."/>
            <person name="Bowser T.A."/>
            <person name="Graham I.A."/>
            <person name="Ye K."/>
        </authorList>
    </citation>
    <scope>NUCLEOTIDE SEQUENCE [LARGE SCALE GENOMIC DNA]</scope>
    <source>
        <strain evidence="3">cv. HN1</strain>
        <tissue evidence="2">Leaves</tissue>
    </source>
</reference>
<sequence length="468" mass="51793">MDFHTLARRELQALCKKNKIPANMTNVAMADALSALTMVDGVEGIGKTMPETPLTSRTARKPIKAQSDVVEPKTSMGFARPSRESMKEVPIDDHEYSTRRSTRLQQKSEIKVSESLQKVGGRNEGIKMEMLSKEEYEEEMKSISKITDDVQQKNGGNVKAVKEEPDAISEDSFTTLLVGGDSTSEVTSAPKVSANELKFTDGDELPDVSFPPVKTENLVDANVDEGKSSHTSEVDLYDVKVTDNFDFETMKDSMKEVMSNLEAEGCNLDTQQQDLIMESEYVDVAAILDTEVNWTSDDEASDENEEESDNEESDSVEEDDDSDVEEEISDAGEENEDASDVDEDIVNQTPSETTTLGNQDQGTPLRSSTKKKAITTPKSFIKVLDDNKVGLRSNSKVVSEVATEEKENKGDNTAQRKLKSTSVRQLKKMIKQLTLVDNKNTSVKGQQVEKRPVLQQLSGNCSVEEKEE</sequence>
<evidence type="ECO:0000313" key="3">
    <source>
        <dbReference type="Proteomes" id="UP000316621"/>
    </source>
</evidence>
<dbReference type="Proteomes" id="UP000316621">
    <property type="component" value="Chromosome 8"/>
</dbReference>
<dbReference type="AlphaFoldDB" id="A0A4Y7KMQ3"/>
<feature type="region of interest" description="Disordered" evidence="1">
    <location>
        <begin position="290"/>
        <end position="374"/>
    </location>
</feature>
<feature type="compositionally biased region" description="Polar residues" evidence="1">
    <location>
        <begin position="346"/>
        <end position="367"/>
    </location>
</feature>
<feature type="region of interest" description="Disordered" evidence="1">
    <location>
        <begin position="94"/>
        <end position="116"/>
    </location>
</feature>
<keyword evidence="3" id="KW-1185">Reference proteome</keyword>
<organism evidence="2 3">
    <name type="scientific">Papaver somniferum</name>
    <name type="common">Opium poppy</name>
    <dbReference type="NCBI Taxonomy" id="3469"/>
    <lineage>
        <taxon>Eukaryota</taxon>
        <taxon>Viridiplantae</taxon>
        <taxon>Streptophyta</taxon>
        <taxon>Embryophyta</taxon>
        <taxon>Tracheophyta</taxon>
        <taxon>Spermatophyta</taxon>
        <taxon>Magnoliopsida</taxon>
        <taxon>Ranunculales</taxon>
        <taxon>Papaveraceae</taxon>
        <taxon>Papaveroideae</taxon>
        <taxon>Papaver</taxon>
    </lineage>
</organism>
<dbReference type="OrthoDB" id="1916794at2759"/>
<evidence type="ECO:0000256" key="1">
    <source>
        <dbReference type="SAM" id="MobiDB-lite"/>
    </source>
</evidence>
<feature type="compositionally biased region" description="Acidic residues" evidence="1">
    <location>
        <begin position="296"/>
        <end position="345"/>
    </location>
</feature>
<dbReference type="PANTHER" id="PTHR33621:SF2">
    <property type="entry name" value="RIBOSOMAL L1 DOMAIN-CONTAINING PROTEIN"/>
    <property type="match status" value="1"/>
</dbReference>
<dbReference type="PANTHER" id="PTHR33621">
    <property type="entry name" value="ASPARTIC/GLUTAMIC ACID-RICH PROTEIN"/>
    <property type="match status" value="1"/>
</dbReference>
<dbReference type="EMBL" id="CM010722">
    <property type="protein sequence ID" value="RZC74634.1"/>
    <property type="molecule type" value="Genomic_DNA"/>
</dbReference>
<dbReference type="Gramene" id="RZC74634">
    <property type="protein sequence ID" value="RZC74634"/>
    <property type="gene ID" value="C5167_050113"/>
</dbReference>
<feature type="region of interest" description="Disordered" evidence="1">
    <location>
        <begin position="402"/>
        <end position="422"/>
    </location>
</feature>
<protein>
    <submittedName>
        <fullName evidence="2">Uncharacterized protein</fullName>
    </submittedName>
</protein>
<proteinExistence type="predicted"/>